<evidence type="ECO:0000256" key="2">
    <source>
        <dbReference type="ARBA" id="ARBA00011073"/>
    </source>
</evidence>
<organism evidence="9 10">
    <name type="scientific">Candidatus Solincola sediminis</name>
    <dbReference type="NCBI Taxonomy" id="1797199"/>
    <lineage>
        <taxon>Bacteria</taxon>
        <taxon>Bacillati</taxon>
        <taxon>Actinomycetota</taxon>
        <taxon>Candidatus Geothermincolia</taxon>
        <taxon>Candidatus Geothermincolales</taxon>
        <taxon>Candidatus Geothermincolaceae</taxon>
        <taxon>Candidatus Solincola</taxon>
    </lineage>
</organism>
<dbReference type="PROSITE" id="PS00138">
    <property type="entry name" value="SUBTILASE_SER"/>
    <property type="match status" value="1"/>
</dbReference>
<evidence type="ECO:0000256" key="7">
    <source>
        <dbReference type="PROSITE-ProRule" id="PRU01240"/>
    </source>
</evidence>
<dbReference type="InterPro" id="IPR036852">
    <property type="entry name" value="Peptidase_S8/S53_dom_sf"/>
</dbReference>
<dbReference type="InterPro" id="IPR015500">
    <property type="entry name" value="Peptidase_S8_subtilisin-rel"/>
</dbReference>
<evidence type="ECO:0000259" key="8">
    <source>
        <dbReference type="Pfam" id="PF00082"/>
    </source>
</evidence>
<dbReference type="InterPro" id="IPR036698">
    <property type="entry name" value="TM1070-like_sf"/>
</dbReference>
<feature type="active site" description="Charge relay system" evidence="7">
    <location>
        <position position="219"/>
    </location>
</feature>
<keyword evidence="3" id="KW-0964">Secreted</keyword>
<reference evidence="9 10" key="1">
    <citation type="journal article" date="2016" name="Nat. Commun.">
        <title>Thousands of microbial genomes shed light on interconnected biogeochemical processes in an aquifer system.</title>
        <authorList>
            <person name="Anantharaman K."/>
            <person name="Brown C.T."/>
            <person name="Hug L.A."/>
            <person name="Sharon I."/>
            <person name="Castelle C.J."/>
            <person name="Probst A.J."/>
            <person name="Thomas B.C."/>
            <person name="Singh A."/>
            <person name="Wilkins M.J."/>
            <person name="Karaoz U."/>
            <person name="Brodie E.L."/>
            <person name="Williams K.H."/>
            <person name="Hubbard S.S."/>
            <person name="Banfield J.F."/>
        </authorList>
    </citation>
    <scope>NUCLEOTIDE SEQUENCE [LARGE SCALE GENOMIC DNA]</scope>
</reference>
<comment type="similarity">
    <text evidence="2 7">Belongs to the peptidase S8 family.</text>
</comment>
<feature type="domain" description="Peptidase S8/S53" evidence="8">
    <location>
        <begin position="179"/>
        <end position="424"/>
    </location>
</feature>
<evidence type="ECO:0000256" key="3">
    <source>
        <dbReference type="ARBA" id="ARBA00022525"/>
    </source>
</evidence>
<dbReference type="GO" id="GO:0004252">
    <property type="term" value="F:serine-type endopeptidase activity"/>
    <property type="evidence" value="ECO:0007669"/>
    <property type="project" value="UniProtKB-UniRule"/>
</dbReference>
<dbReference type="EMBL" id="MELK01000019">
    <property type="protein sequence ID" value="OFW59015.1"/>
    <property type="molecule type" value="Genomic_DNA"/>
</dbReference>
<protein>
    <recommendedName>
        <fullName evidence="8">Peptidase S8/S53 domain-containing protein</fullName>
    </recommendedName>
</protein>
<evidence type="ECO:0000313" key="9">
    <source>
        <dbReference type="EMBL" id="OFW59015.1"/>
    </source>
</evidence>
<dbReference type="STRING" id="1797197.A2Y75_00600"/>
<dbReference type="GO" id="GO:0006508">
    <property type="term" value="P:proteolysis"/>
    <property type="evidence" value="ECO:0007669"/>
    <property type="project" value="UniProtKB-KW"/>
</dbReference>
<dbReference type="InterPro" id="IPR000209">
    <property type="entry name" value="Peptidase_S8/S53_dom"/>
</dbReference>
<dbReference type="PROSITE" id="PS51892">
    <property type="entry name" value="SUBTILASE"/>
    <property type="match status" value="1"/>
</dbReference>
<sequence length="942" mass="101275">MQHKFAYRICIFGLALVLVLATGLWAGFSLTGTSQSAGAGLTAPKLGNIARLNDTTFPEGSYKPGEVVVMLEDSSRENMESLRDRFANLLENDQEEITAAADGQERVALRLRLREGIDELEAARELASSPIVKLAEPNVIFKADITTPNDNRYNQQWNLWDTYGIRANQAWDLQKGSAGLALAVIDTGLDYNHEDLAGRRAGGYDFYNGDSDPMDDNGHGTTVSGVACANTNNILGTAGIDWNAKIMPLKALNSDGEGSLDGVVNSLYYAAAQGADVINMSFTSSTYTQELEAAVEYAHSSGCVMTAAAGNEGNSKINYPAALTYVIGVGSIGPSGARSSFSNYNSSVDLTAPGENIYGPYIGPGENRYLSGSGTSEAAPHVSGAALLIKAEYPGSSTDGIWRRLKDGARDLGDAGYDERYGWGLLDINASLRLPLVDITSPSDFSYPASGKVSADASDANAFVQYFELWVDGQLLDSGSEAPGHNVSHTFNSWDLSQLSEGTHIINVKAIDSSAQWAGEQSITVYRNQSQPRPSQDWYLAEGTTNWGFEEYVLVQNPNGVGTGIQVTLMKPGGATQQHAFSMPAYSRLTINVNSLVPSSDVSTHVHGDQAIIAERAMYWGERTGGHDAVGTNSPSADWYLAEGSTNWGFEDYVLIQNPNAAGASLHVTFMKQGGETQGFDFSMAGYSRLTLAVNSLMPASDISTHVHADQAVVVERAMYWNNKDGGHCTIGVTEGSSSWILAEGSTAWNFEEYVLVQNPNAIAASVTFEFLKPGGNIVRRSFSLAAFSRFTLNVADVVPGSDVSTYIRADQPVIAERAMYWPKASRSRAEGHCSTGSVTAASTWYLAEGSTNWGFDEYVLLVNPTDDIAHAALEFMRTDGSTKTYEASIPAHARYTVHSNEVDPNQDASVKVSSDFPLVVERAMYWSDKEGGTDALGVLQP</sequence>
<dbReference type="SUPFAM" id="SSF52743">
    <property type="entry name" value="Subtilisin-like"/>
    <property type="match status" value="1"/>
</dbReference>
<dbReference type="InterPro" id="IPR034084">
    <property type="entry name" value="Thermitase-like_dom"/>
</dbReference>
<dbReference type="InterPro" id="IPR023828">
    <property type="entry name" value="Peptidase_S8_Ser-AS"/>
</dbReference>
<dbReference type="Gene3D" id="3.40.50.200">
    <property type="entry name" value="Peptidase S8/S53 domain"/>
    <property type="match status" value="1"/>
</dbReference>
<feature type="active site" description="Charge relay system" evidence="7">
    <location>
        <position position="186"/>
    </location>
</feature>
<evidence type="ECO:0000256" key="1">
    <source>
        <dbReference type="ARBA" id="ARBA00004613"/>
    </source>
</evidence>
<dbReference type="PANTHER" id="PTHR43806:SF11">
    <property type="entry name" value="CEREVISIN-RELATED"/>
    <property type="match status" value="1"/>
</dbReference>
<dbReference type="Gene3D" id="2.60.290.11">
    <property type="entry name" value="TM1070-like"/>
    <property type="match status" value="4"/>
</dbReference>
<dbReference type="InterPro" id="IPR050131">
    <property type="entry name" value="Peptidase_S8_subtilisin-like"/>
</dbReference>
<dbReference type="Proteomes" id="UP000177876">
    <property type="component" value="Unassembled WGS sequence"/>
</dbReference>
<dbReference type="AlphaFoldDB" id="A0A1F2WQ99"/>
<dbReference type="CDD" id="cd07484">
    <property type="entry name" value="Peptidases_S8_Thermitase_like"/>
    <property type="match status" value="1"/>
</dbReference>
<proteinExistence type="inferred from homology"/>
<dbReference type="PANTHER" id="PTHR43806">
    <property type="entry name" value="PEPTIDASE S8"/>
    <property type="match status" value="1"/>
</dbReference>
<comment type="caution">
    <text evidence="9">The sequence shown here is derived from an EMBL/GenBank/DDBJ whole genome shotgun (WGS) entry which is preliminary data.</text>
</comment>
<dbReference type="GO" id="GO:0005975">
    <property type="term" value="P:carbohydrate metabolic process"/>
    <property type="evidence" value="ECO:0007669"/>
    <property type="project" value="UniProtKB-ARBA"/>
</dbReference>
<accession>A0A1F2WQ99</accession>
<comment type="subcellular location">
    <subcellularLocation>
        <location evidence="1">Secreted</location>
    </subcellularLocation>
</comment>
<dbReference type="PRINTS" id="PR00723">
    <property type="entry name" value="SUBTILISIN"/>
</dbReference>
<name>A0A1F2WQ99_9ACTN</name>
<keyword evidence="4 7" id="KW-0645">Protease</keyword>
<dbReference type="PROSITE" id="PS00137">
    <property type="entry name" value="SUBTILASE_HIS"/>
    <property type="match status" value="1"/>
</dbReference>
<gene>
    <name evidence="9" type="ORF">A2Y75_00600</name>
</gene>
<dbReference type="Pfam" id="PF00082">
    <property type="entry name" value="Peptidase_S8"/>
    <property type="match status" value="1"/>
</dbReference>
<evidence type="ECO:0000313" key="10">
    <source>
        <dbReference type="Proteomes" id="UP000177876"/>
    </source>
</evidence>
<keyword evidence="6 7" id="KW-0720">Serine protease</keyword>
<dbReference type="InterPro" id="IPR022398">
    <property type="entry name" value="Peptidase_S8_His-AS"/>
</dbReference>
<evidence type="ECO:0000256" key="4">
    <source>
        <dbReference type="ARBA" id="ARBA00022670"/>
    </source>
</evidence>
<feature type="active site" description="Charge relay system" evidence="7">
    <location>
        <position position="376"/>
    </location>
</feature>
<dbReference type="GO" id="GO:0005576">
    <property type="term" value="C:extracellular region"/>
    <property type="evidence" value="ECO:0007669"/>
    <property type="project" value="UniProtKB-SubCell"/>
</dbReference>
<dbReference type="InterPro" id="IPR013783">
    <property type="entry name" value="Ig-like_fold"/>
</dbReference>
<dbReference type="Gene3D" id="2.60.40.10">
    <property type="entry name" value="Immunoglobulins"/>
    <property type="match status" value="1"/>
</dbReference>
<evidence type="ECO:0000256" key="5">
    <source>
        <dbReference type="ARBA" id="ARBA00022801"/>
    </source>
</evidence>
<keyword evidence="5 7" id="KW-0378">Hydrolase</keyword>
<evidence type="ECO:0000256" key="6">
    <source>
        <dbReference type="ARBA" id="ARBA00022825"/>
    </source>
</evidence>